<organism evidence="4 5">
    <name type="scientific">Thermanaerothrix daxensis</name>
    <dbReference type="NCBI Taxonomy" id="869279"/>
    <lineage>
        <taxon>Bacteria</taxon>
        <taxon>Bacillati</taxon>
        <taxon>Chloroflexota</taxon>
        <taxon>Anaerolineae</taxon>
        <taxon>Anaerolineales</taxon>
        <taxon>Anaerolineaceae</taxon>
        <taxon>Thermanaerothrix</taxon>
    </lineage>
</organism>
<dbReference type="InterPro" id="IPR048437">
    <property type="entry name" value="MASE11"/>
</dbReference>
<protein>
    <recommendedName>
        <fullName evidence="3">GAF domain-containing protein</fullName>
    </recommendedName>
</protein>
<dbReference type="AlphaFoldDB" id="A0A0P6XUC4"/>
<sequence length="577" mass="63864">MSQLPPSSLTSSTAPGDITALRETILQRALYIAWVSAALGYAWVALSLFQARQYLPILVLTLVLLWLSASVLIQRQPQALRIAALLITLGVLGGLELLYRGPLGTAWVWLLALILMAYAFLGQRSAYVLFSLVLLGISSLAAIHLTGWVARLGIPPVDAPLLTWITATVAWLLVVGLLMASYGVAQKELYRALQEEKALTYTLEAERAALEVRIEQRTRELRRHRTYLEVASLIAREISLEADEETLFRSALALIQRYLGFYHAGIFTLDEAKEYAILRAASSEAGQRMIEAGHRLKKGAEGIVGYVVEKGEARIALDVGKDAVHFKNPYLPETRSEIALPIRVGQEVIGALDIQSTEVSAFSEEDIQVLQTIADQLGVALERRQLINRLQEYATELETRYRQVVRQQWREYLRASRKPRGYRWRANRLEPVTAPPSEIGQIIHQSQPLLKTSGDEQGTQHVLYLPIRARGEAVGVISVKFRGGGVSEDTLRLLNSAAERVGLALENARLLEMMRTRAEREHLVSALGSRVQAATDVDGILRAAALEIGRALGVSEVLVQLRDEHQEGSEDQPGGEA</sequence>
<dbReference type="Proteomes" id="UP000050544">
    <property type="component" value="Unassembled WGS sequence"/>
</dbReference>
<dbReference type="Pfam" id="PF13185">
    <property type="entry name" value="GAF_2"/>
    <property type="match status" value="1"/>
</dbReference>
<dbReference type="PANTHER" id="PTHR43156">
    <property type="entry name" value="STAGE II SPORULATION PROTEIN E-RELATED"/>
    <property type="match status" value="1"/>
</dbReference>
<dbReference type="Gene3D" id="3.30.450.40">
    <property type="match status" value="2"/>
</dbReference>
<comment type="caution">
    <text evidence="4">The sequence shown here is derived from an EMBL/GenBank/DDBJ whole genome shotgun (WGS) entry which is preliminary data.</text>
</comment>
<feature type="domain" description="GAF" evidence="3">
    <location>
        <begin position="396"/>
        <end position="515"/>
    </location>
</feature>
<keyword evidence="5" id="KW-1185">Reference proteome</keyword>
<dbReference type="Pfam" id="PF20969">
    <property type="entry name" value="MASE11"/>
    <property type="match status" value="1"/>
</dbReference>
<name>A0A0P6XUC4_9CHLR</name>
<dbReference type="OrthoDB" id="153145at2"/>
<dbReference type="PANTHER" id="PTHR43156:SF2">
    <property type="entry name" value="STAGE II SPORULATION PROTEIN E"/>
    <property type="match status" value="1"/>
</dbReference>
<accession>A0A0P6XUC4</accession>
<feature type="transmembrane region" description="Helical" evidence="2">
    <location>
        <begin position="128"/>
        <end position="149"/>
    </location>
</feature>
<dbReference type="Pfam" id="PF01590">
    <property type="entry name" value="GAF"/>
    <property type="match status" value="1"/>
</dbReference>
<dbReference type="EMBL" id="LGKO01000005">
    <property type="protein sequence ID" value="KPL82646.1"/>
    <property type="molecule type" value="Genomic_DNA"/>
</dbReference>
<keyword evidence="2" id="KW-1133">Transmembrane helix</keyword>
<dbReference type="STRING" id="869279.SE15_11140"/>
<dbReference type="SMART" id="SM00065">
    <property type="entry name" value="GAF"/>
    <property type="match status" value="2"/>
</dbReference>
<dbReference type="RefSeq" id="WP_054522174.1">
    <property type="nucleotide sequence ID" value="NZ_LGKO01000005.1"/>
</dbReference>
<keyword evidence="1" id="KW-0378">Hydrolase</keyword>
<feature type="transmembrane region" description="Helical" evidence="2">
    <location>
        <begin position="80"/>
        <end position="99"/>
    </location>
</feature>
<feature type="domain" description="GAF" evidence="3">
    <location>
        <begin position="243"/>
        <end position="391"/>
    </location>
</feature>
<dbReference type="GO" id="GO:0016791">
    <property type="term" value="F:phosphatase activity"/>
    <property type="evidence" value="ECO:0007669"/>
    <property type="project" value="TreeGrafter"/>
</dbReference>
<proteinExistence type="predicted"/>
<keyword evidence="2" id="KW-0812">Transmembrane</keyword>
<dbReference type="SUPFAM" id="SSF55781">
    <property type="entry name" value="GAF domain-like"/>
    <property type="match status" value="3"/>
</dbReference>
<evidence type="ECO:0000313" key="4">
    <source>
        <dbReference type="EMBL" id="KPL82646.1"/>
    </source>
</evidence>
<evidence type="ECO:0000256" key="1">
    <source>
        <dbReference type="ARBA" id="ARBA00022801"/>
    </source>
</evidence>
<dbReference type="InterPro" id="IPR029016">
    <property type="entry name" value="GAF-like_dom_sf"/>
</dbReference>
<gene>
    <name evidence="4" type="ORF">SE15_11140</name>
</gene>
<reference evidence="4 5" key="1">
    <citation type="submission" date="2015-07" db="EMBL/GenBank/DDBJ databases">
        <title>Whole genome sequence of Thermanaerothrix daxensis DSM 23592.</title>
        <authorList>
            <person name="Hemp J."/>
            <person name="Ward L.M."/>
            <person name="Pace L.A."/>
            <person name="Fischer W.W."/>
        </authorList>
    </citation>
    <scope>NUCLEOTIDE SEQUENCE [LARGE SCALE GENOMIC DNA]</scope>
    <source>
        <strain evidence="4 5">GNS-1</strain>
    </source>
</reference>
<feature type="transmembrane region" description="Helical" evidence="2">
    <location>
        <begin position="54"/>
        <end position="73"/>
    </location>
</feature>
<feature type="transmembrane region" description="Helical" evidence="2">
    <location>
        <begin position="29"/>
        <end position="48"/>
    </location>
</feature>
<feature type="transmembrane region" description="Helical" evidence="2">
    <location>
        <begin position="161"/>
        <end position="185"/>
    </location>
</feature>
<keyword evidence="2" id="KW-0472">Membrane</keyword>
<evidence type="ECO:0000256" key="2">
    <source>
        <dbReference type="SAM" id="Phobius"/>
    </source>
</evidence>
<evidence type="ECO:0000313" key="5">
    <source>
        <dbReference type="Proteomes" id="UP000050544"/>
    </source>
</evidence>
<feature type="transmembrane region" description="Helical" evidence="2">
    <location>
        <begin position="105"/>
        <end position="121"/>
    </location>
</feature>
<dbReference type="InterPro" id="IPR052016">
    <property type="entry name" value="Bact_Sigma-Reg"/>
</dbReference>
<evidence type="ECO:0000259" key="3">
    <source>
        <dbReference type="SMART" id="SM00065"/>
    </source>
</evidence>
<dbReference type="InterPro" id="IPR003018">
    <property type="entry name" value="GAF"/>
</dbReference>